<comment type="similarity">
    <text evidence="1 2">Belongs to the RNase T2 family.</text>
</comment>
<dbReference type="PROSITE" id="PS00530">
    <property type="entry name" value="RNASE_T2_1"/>
    <property type="match status" value="1"/>
</dbReference>
<reference evidence="4" key="1">
    <citation type="submission" date="2021-04" db="EMBL/GenBank/DDBJ databases">
        <title>Isolation of p-tert-butylphenol degrading bacteria Sphingobium phenoxybenzoativorans Tas13 from active sludge.</title>
        <authorList>
            <person name="Li Y."/>
        </authorList>
    </citation>
    <scope>NUCLEOTIDE SEQUENCE</scope>
    <source>
        <strain evidence="4">Tas13</strain>
    </source>
</reference>
<dbReference type="InterPro" id="IPR033130">
    <property type="entry name" value="RNase_T2_His_AS_2"/>
</dbReference>
<evidence type="ECO:0000313" key="4">
    <source>
        <dbReference type="EMBL" id="QUT08310.1"/>
    </source>
</evidence>
<keyword evidence="3" id="KW-0732">Signal</keyword>
<keyword evidence="5" id="KW-1185">Reference proteome</keyword>
<dbReference type="GO" id="GO:0006401">
    <property type="term" value="P:RNA catabolic process"/>
    <property type="evidence" value="ECO:0007669"/>
    <property type="project" value="UniProtKB-ARBA"/>
</dbReference>
<dbReference type="PROSITE" id="PS00531">
    <property type="entry name" value="RNASE_T2_2"/>
    <property type="match status" value="1"/>
</dbReference>
<feature type="signal peptide" evidence="3">
    <location>
        <begin position="1"/>
        <end position="20"/>
    </location>
</feature>
<dbReference type="InterPro" id="IPR018188">
    <property type="entry name" value="RNase_T2_His_AS_1"/>
</dbReference>
<evidence type="ECO:0000256" key="2">
    <source>
        <dbReference type="RuleBase" id="RU004328"/>
    </source>
</evidence>
<dbReference type="GO" id="GO:0003723">
    <property type="term" value="F:RNA binding"/>
    <property type="evidence" value="ECO:0007669"/>
    <property type="project" value="InterPro"/>
</dbReference>
<dbReference type="PANTHER" id="PTHR11240">
    <property type="entry name" value="RIBONUCLEASE T2"/>
    <property type="match status" value="1"/>
</dbReference>
<organism evidence="4 5">
    <name type="scientific">Sphingobium phenoxybenzoativorans</name>
    <dbReference type="NCBI Taxonomy" id="1592790"/>
    <lineage>
        <taxon>Bacteria</taxon>
        <taxon>Pseudomonadati</taxon>
        <taxon>Pseudomonadota</taxon>
        <taxon>Alphaproteobacteria</taxon>
        <taxon>Sphingomonadales</taxon>
        <taxon>Sphingomonadaceae</taxon>
        <taxon>Sphingobium</taxon>
    </lineage>
</organism>
<dbReference type="EMBL" id="CP073910">
    <property type="protein sequence ID" value="QUT08310.1"/>
    <property type="molecule type" value="Genomic_DNA"/>
</dbReference>
<dbReference type="Gene3D" id="3.90.730.10">
    <property type="entry name" value="Ribonuclease T2-like"/>
    <property type="match status" value="1"/>
</dbReference>
<dbReference type="KEGG" id="spph:KFK14_16300"/>
<sequence length="237" mass="26046">MHRPLAFVLIAMTFAPTARAQAWQCRPPSTIPHVRVEGATAREPKRDIPIAGYTLALTWSPHICAHASRAGDAFRCGGGGKRFGFTLHGLWPDGAGKTWPQYCRPAASLPPPVIRANICSTPSAQLIQHEWAKHGTCMTTRPSAYFDQSRKLYEKLNFPDMAILSRRRNLLVRDVANAVAAANPGMRANMMRITVARGGWLDEIWLCLDKRFRAVACKAGSSGARPALPIKIQLPQA</sequence>
<name>A0A975KBF7_9SPHN</name>
<dbReference type="GO" id="GO:0033897">
    <property type="term" value="F:ribonuclease T2 activity"/>
    <property type="evidence" value="ECO:0007669"/>
    <property type="project" value="InterPro"/>
</dbReference>
<gene>
    <name evidence="4" type="ORF">KFK14_16300</name>
</gene>
<proteinExistence type="inferred from homology"/>
<protein>
    <submittedName>
        <fullName evidence="4">Ribonuclease T</fullName>
    </submittedName>
</protein>
<dbReference type="InterPro" id="IPR036430">
    <property type="entry name" value="RNase_T2-like_sf"/>
</dbReference>
<dbReference type="Proteomes" id="UP000681425">
    <property type="component" value="Chromosome"/>
</dbReference>
<feature type="chain" id="PRO_5038021169" evidence="3">
    <location>
        <begin position="21"/>
        <end position="237"/>
    </location>
</feature>
<evidence type="ECO:0000313" key="5">
    <source>
        <dbReference type="Proteomes" id="UP000681425"/>
    </source>
</evidence>
<accession>A0A975KBF7</accession>
<evidence type="ECO:0000256" key="3">
    <source>
        <dbReference type="SAM" id="SignalP"/>
    </source>
</evidence>
<dbReference type="AlphaFoldDB" id="A0A975KBF7"/>
<dbReference type="InterPro" id="IPR001568">
    <property type="entry name" value="RNase_T2-like"/>
</dbReference>
<dbReference type="PANTHER" id="PTHR11240:SF22">
    <property type="entry name" value="RIBONUCLEASE T2"/>
    <property type="match status" value="1"/>
</dbReference>
<evidence type="ECO:0000256" key="1">
    <source>
        <dbReference type="ARBA" id="ARBA00007469"/>
    </source>
</evidence>
<dbReference type="Pfam" id="PF00445">
    <property type="entry name" value="Ribonuclease_T2"/>
    <property type="match status" value="1"/>
</dbReference>
<dbReference type="SUPFAM" id="SSF55895">
    <property type="entry name" value="Ribonuclease Rh-like"/>
    <property type="match status" value="1"/>
</dbReference>